<evidence type="ECO:0000259" key="8">
    <source>
        <dbReference type="Pfam" id="PF05504"/>
    </source>
</evidence>
<evidence type="ECO:0000313" key="13">
    <source>
        <dbReference type="Proteomes" id="UP000255295"/>
    </source>
</evidence>
<evidence type="ECO:0000313" key="11">
    <source>
        <dbReference type="EMBL" id="SUV17116.1"/>
    </source>
</evidence>
<evidence type="ECO:0000313" key="10">
    <source>
        <dbReference type="EMBL" id="AVK97030.1"/>
    </source>
</evidence>
<comment type="similarity">
    <text evidence="2">Belongs to the GerABKC lipoprotein family.</text>
</comment>
<dbReference type="InterPro" id="IPR038501">
    <property type="entry name" value="Spore_GerAC_C_sf"/>
</dbReference>
<dbReference type="Proteomes" id="UP000238825">
    <property type="component" value="Chromosome"/>
</dbReference>
<dbReference type="GO" id="GO:0009847">
    <property type="term" value="P:spore germination"/>
    <property type="evidence" value="ECO:0007669"/>
    <property type="project" value="InterPro"/>
</dbReference>
<name>A0A2S0K0V5_LYSSH</name>
<dbReference type="PANTHER" id="PTHR35789">
    <property type="entry name" value="SPORE GERMINATION PROTEIN B3"/>
    <property type="match status" value="1"/>
</dbReference>
<dbReference type="EMBL" id="UFSZ01000001">
    <property type="protein sequence ID" value="SUV17116.1"/>
    <property type="molecule type" value="Genomic_DNA"/>
</dbReference>
<feature type="domain" description="Spore germination GerAC-like C-terminal" evidence="8">
    <location>
        <begin position="223"/>
        <end position="383"/>
    </location>
</feature>
<keyword evidence="7" id="KW-0449">Lipoprotein</keyword>
<gene>
    <name evidence="11" type="primary">gerKC_2</name>
    <name evidence="10" type="ORF">LS41612_12525</name>
    <name evidence="11" type="ORF">NCTC10338_02205</name>
</gene>
<dbReference type="InterPro" id="IPR046953">
    <property type="entry name" value="Spore_GerAC-like_C"/>
</dbReference>
<reference evidence="11 13" key="2">
    <citation type="submission" date="2018-06" db="EMBL/GenBank/DDBJ databases">
        <authorList>
            <consortium name="Pathogen Informatics"/>
            <person name="Doyle S."/>
        </authorList>
    </citation>
    <scope>NUCLEOTIDE SEQUENCE [LARGE SCALE GENOMIC DNA]</scope>
    <source>
        <strain evidence="11 13">NCTC10338</strain>
    </source>
</reference>
<reference evidence="10 12" key="1">
    <citation type="submission" date="2017-03" db="EMBL/GenBank/DDBJ databases">
        <title>The whole genome sequencing and assembly of Lysinibacillus sphaericus DSM 28T strain.</title>
        <authorList>
            <person name="Lee Y.-J."/>
            <person name="Yi H."/>
            <person name="Bahn Y.-S."/>
            <person name="Kim J.F."/>
            <person name="Lee D.-W."/>
        </authorList>
    </citation>
    <scope>NUCLEOTIDE SEQUENCE [LARGE SCALE GENOMIC DNA]</scope>
    <source>
        <strain evidence="10 12">DSM 28</strain>
    </source>
</reference>
<dbReference type="AlphaFoldDB" id="A0A2S0K0V5"/>
<evidence type="ECO:0000256" key="5">
    <source>
        <dbReference type="ARBA" id="ARBA00023136"/>
    </source>
</evidence>
<keyword evidence="4" id="KW-0732">Signal</keyword>
<dbReference type="GO" id="GO:0016020">
    <property type="term" value="C:membrane"/>
    <property type="evidence" value="ECO:0007669"/>
    <property type="project" value="UniProtKB-SubCell"/>
</dbReference>
<sequence>MSNRKMILLFLILTLLLSGCWSKRELNELAIVVALGIDKVDEDFEVSIQVVDPSQISSKQPSSGRAPVVTYHAKGKSVFEAIRRMTTLTPRKPYFAHLQIVVIGEELAEAGLNEPLDFIARDHEFRNDFDLVVSHKTAAKEVLNVLTPIEKMPANKLLNSIKVSEKSWGSTLSVRTDELLNTLSGKEKSAVLSAVEIQGDLQLGIDQTNVERIKTPVILKYAGIAMFKEDKLVGLLSEDDSIYFNYLNNKIKSTVEVLACPKGGELSTEITSSSSKIKGTFKNGTPHITIKIDVTQNIGEVNCAINLTQNHTIQQIDKKTAEKIKAHTEKTLAIIQKNYKLDLLGFSEALHRSDPKKWEKIHKEWSTLYPTVPVTIHVQVTTQGLGTIQNSLLYNSKE</sequence>
<evidence type="ECO:0000256" key="3">
    <source>
        <dbReference type="ARBA" id="ARBA00022544"/>
    </source>
</evidence>
<evidence type="ECO:0000313" key="12">
    <source>
        <dbReference type="Proteomes" id="UP000238825"/>
    </source>
</evidence>
<dbReference type="Gene3D" id="3.30.300.210">
    <property type="entry name" value="Nutrient germinant receptor protein C, domain 3"/>
    <property type="match status" value="1"/>
</dbReference>
<organism evidence="10 12">
    <name type="scientific">Lysinibacillus sphaericus</name>
    <name type="common">Bacillus sphaericus</name>
    <dbReference type="NCBI Taxonomy" id="1421"/>
    <lineage>
        <taxon>Bacteria</taxon>
        <taxon>Bacillati</taxon>
        <taxon>Bacillota</taxon>
        <taxon>Bacilli</taxon>
        <taxon>Bacillales</taxon>
        <taxon>Bacillaceae</taxon>
        <taxon>Lysinibacillus</taxon>
    </lineage>
</organism>
<evidence type="ECO:0000256" key="1">
    <source>
        <dbReference type="ARBA" id="ARBA00004635"/>
    </source>
</evidence>
<proteinExistence type="inferred from homology"/>
<dbReference type="EMBL" id="CP019980">
    <property type="protein sequence ID" value="AVK97030.1"/>
    <property type="molecule type" value="Genomic_DNA"/>
</dbReference>
<dbReference type="Pfam" id="PF05504">
    <property type="entry name" value="Spore_GerAC"/>
    <property type="match status" value="1"/>
</dbReference>
<dbReference type="InterPro" id="IPR008844">
    <property type="entry name" value="Spore_GerAC-like"/>
</dbReference>
<dbReference type="InterPro" id="IPR057336">
    <property type="entry name" value="GerAC_N"/>
</dbReference>
<evidence type="ECO:0000259" key="9">
    <source>
        <dbReference type="Pfam" id="PF25198"/>
    </source>
</evidence>
<dbReference type="NCBIfam" id="TIGR02887">
    <property type="entry name" value="spore_ger_x_C"/>
    <property type="match status" value="1"/>
</dbReference>
<dbReference type="RefSeq" id="WP_024361788.1">
    <property type="nucleotide sequence ID" value="NZ_BJNS01000007.1"/>
</dbReference>
<accession>A0A2S0K0V5</accession>
<evidence type="ECO:0000256" key="4">
    <source>
        <dbReference type="ARBA" id="ARBA00022729"/>
    </source>
</evidence>
<evidence type="ECO:0000256" key="2">
    <source>
        <dbReference type="ARBA" id="ARBA00007886"/>
    </source>
</evidence>
<dbReference type="Pfam" id="PF25198">
    <property type="entry name" value="Spore_GerAC_N"/>
    <property type="match status" value="1"/>
</dbReference>
<evidence type="ECO:0000256" key="7">
    <source>
        <dbReference type="ARBA" id="ARBA00023288"/>
    </source>
</evidence>
<dbReference type="PROSITE" id="PS51257">
    <property type="entry name" value="PROKAR_LIPOPROTEIN"/>
    <property type="match status" value="1"/>
</dbReference>
<feature type="domain" description="Spore germination protein N-terminal" evidence="9">
    <location>
        <begin position="23"/>
        <end position="196"/>
    </location>
</feature>
<evidence type="ECO:0000256" key="6">
    <source>
        <dbReference type="ARBA" id="ARBA00023139"/>
    </source>
</evidence>
<dbReference type="GeneID" id="48277026"/>
<keyword evidence="5" id="KW-0472">Membrane</keyword>
<keyword evidence="3" id="KW-0309">Germination</keyword>
<comment type="subcellular location">
    <subcellularLocation>
        <location evidence="1">Membrane</location>
        <topology evidence="1">Lipid-anchor</topology>
    </subcellularLocation>
</comment>
<dbReference type="Proteomes" id="UP000255295">
    <property type="component" value="Unassembled WGS sequence"/>
</dbReference>
<dbReference type="Gene3D" id="6.20.190.10">
    <property type="entry name" value="Nutrient germinant receptor protein C, domain 1"/>
    <property type="match status" value="1"/>
</dbReference>
<protein>
    <submittedName>
        <fullName evidence="11">Spore germination protein KC</fullName>
    </submittedName>
    <submittedName>
        <fullName evidence="10">Spore gernimation protein</fullName>
    </submittedName>
</protein>
<dbReference type="PANTHER" id="PTHR35789:SF1">
    <property type="entry name" value="SPORE GERMINATION PROTEIN B3"/>
    <property type="match status" value="1"/>
</dbReference>
<keyword evidence="6" id="KW-0564">Palmitate</keyword>